<dbReference type="PANTHER" id="PTHR12001:SF86">
    <property type="entry name" value="GERANYLGERANYL DIPHOSPHATE SYNTHASE"/>
    <property type="match status" value="1"/>
</dbReference>
<keyword evidence="2" id="KW-0479">Metal-binding</keyword>
<evidence type="ECO:0000313" key="7">
    <source>
        <dbReference type="Proteomes" id="UP000031364"/>
    </source>
</evidence>
<evidence type="ECO:0000256" key="3">
    <source>
        <dbReference type="ARBA" id="ARBA00022842"/>
    </source>
</evidence>
<evidence type="ECO:0000256" key="1">
    <source>
        <dbReference type="ARBA" id="ARBA00005128"/>
    </source>
</evidence>
<organism evidence="6 7">
    <name type="scientific">Nocardia vulneris</name>
    <dbReference type="NCBI Taxonomy" id="1141657"/>
    <lineage>
        <taxon>Bacteria</taxon>
        <taxon>Bacillati</taxon>
        <taxon>Actinomycetota</taxon>
        <taxon>Actinomycetes</taxon>
        <taxon>Mycobacteriales</taxon>
        <taxon>Nocardiaceae</taxon>
        <taxon>Nocardia</taxon>
    </lineage>
</organism>
<dbReference type="Pfam" id="PF00348">
    <property type="entry name" value="polyprenyl_synt"/>
    <property type="match status" value="1"/>
</dbReference>
<feature type="region of interest" description="Disordered" evidence="5">
    <location>
        <begin position="1"/>
        <end position="23"/>
    </location>
</feature>
<dbReference type="InterPro" id="IPR000092">
    <property type="entry name" value="Polyprenyl_synt"/>
</dbReference>
<dbReference type="InterPro" id="IPR008949">
    <property type="entry name" value="Isoprenoid_synthase_dom_sf"/>
</dbReference>
<evidence type="ECO:0000256" key="5">
    <source>
        <dbReference type="SAM" id="MobiDB-lite"/>
    </source>
</evidence>
<dbReference type="SFLD" id="SFLDS00005">
    <property type="entry name" value="Isoprenoid_Synthase_Type_I"/>
    <property type="match status" value="1"/>
</dbReference>
<comment type="caution">
    <text evidence="6">The sequence shown here is derived from an EMBL/GenBank/DDBJ whole genome shotgun (WGS) entry which is preliminary data.</text>
</comment>
<keyword evidence="3" id="KW-0460">Magnesium</keyword>
<comment type="pathway">
    <text evidence="1">Isoprenoid biosynthesis.</text>
</comment>
<dbReference type="PANTHER" id="PTHR12001">
    <property type="entry name" value="GERANYLGERANYL PYROPHOSPHATE SYNTHASE"/>
    <property type="match status" value="1"/>
</dbReference>
<evidence type="ECO:0000256" key="2">
    <source>
        <dbReference type="ARBA" id="ARBA00022723"/>
    </source>
</evidence>
<dbReference type="RefSeq" id="WP_082032013.1">
    <property type="nucleotide sequence ID" value="NZ_BDCI01000004.1"/>
</dbReference>
<dbReference type="SUPFAM" id="SSF48576">
    <property type="entry name" value="Terpenoid synthases"/>
    <property type="match status" value="1"/>
</dbReference>
<name>A0ABR4ZGK6_9NOCA</name>
<comment type="similarity">
    <text evidence="4">Belongs to the FPP/GGPP synthase family.</text>
</comment>
<dbReference type="CDD" id="cd00685">
    <property type="entry name" value="Trans_IPPS_HT"/>
    <property type="match status" value="1"/>
</dbReference>
<dbReference type="InterPro" id="IPR033749">
    <property type="entry name" value="Polyprenyl_synt_CS"/>
</dbReference>
<accession>A0ABR4ZGK6</accession>
<sequence>MTAVSSDMRFHVGGQGSRTDTPELDAGALLDAAREQVEPLLRAAVDGLADPLRRMAGYHFGWWDVEGRPTGSTLGKGLRAAVTFASARAWGADAAVAAPAAAAVELLHNFTLIHDDVMDGDHLRRGRATVWRVWGISDAVLLGDALHALSTRVLIGSPDHVVVRAVALLASTALDLCAGQHFDCACEQGGAVDVADYLLMASGKTGALLGAACALGGLYAGADDATVAALETYGRETGVAFQIVDDLLGIWGDAAITGKTSGNDLARRKRTLPIVAALESDHPAAAELAGLYFDDRVLSKADLARVAELVEKAGGMTAARQLAEQHRLAAMAALPSFIDVSELSILGSSAIDRNR</sequence>
<evidence type="ECO:0000256" key="4">
    <source>
        <dbReference type="RuleBase" id="RU004466"/>
    </source>
</evidence>
<dbReference type="Gene3D" id="1.10.600.10">
    <property type="entry name" value="Farnesyl Diphosphate Synthase"/>
    <property type="match status" value="1"/>
</dbReference>
<dbReference type="SFLD" id="SFLDG01017">
    <property type="entry name" value="Polyprenyl_Transferase_Like"/>
    <property type="match status" value="1"/>
</dbReference>
<reference evidence="6 7" key="1">
    <citation type="journal article" date="2014" name="Int. J. Syst. Evol. Microbiol.">
        <title>Nocardia vulneris sp. nov., isolated from wounds of human patients in North America.</title>
        <authorList>
            <person name="Lasker B.A."/>
            <person name="Bell M."/>
            <person name="Klenk H.P."/>
            <person name="Sproer C."/>
            <person name="Schumann C."/>
            <person name="Schumann P."/>
            <person name="Brown J.M."/>
        </authorList>
    </citation>
    <scope>NUCLEOTIDE SEQUENCE [LARGE SCALE GENOMIC DNA]</scope>
    <source>
        <strain evidence="6 7">W9851</strain>
    </source>
</reference>
<proteinExistence type="inferred from homology"/>
<gene>
    <name evidence="6" type="ORF">FG87_13800</name>
</gene>
<dbReference type="Proteomes" id="UP000031364">
    <property type="component" value="Unassembled WGS sequence"/>
</dbReference>
<keyword evidence="4" id="KW-0808">Transferase</keyword>
<dbReference type="EMBL" id="JNFP01000014">
    <property type="protein sequence ID" value="KIA64334.1"/>
    <property type="molecule type" value="Genomic_DNA"/>
</dbReference>
<protein>
    <submittedName>
        <fullName evidence="6">Polyprenyl synthetase</fullName>
    </submittedName>
</protein>
<keyword evidence="7" id="KW-1185">Reference proteome</keyword>
<evidence type="ECO:0000313" key="6">
    <source>
        <dbReference type="EMBL" id="KIA64334.1"/>
    </source>
</evidence>
<dbReference type="PROSITE" id="PS00723">
    <property type="entry name" value="POLYPRENYL_SYNTHASE_1"/>
    <property type="match status" value="1"/>
</dbReference>